<name>A0A5C6FWM6_9PLAN</name>
<dbReference type="Proteomes" id="UP000316476">
    <property type="component" value="Unassembled WGS sequence"/>
</dbReference>
<sequence length="116" mass="12506">MKSILIRDPRRWALAATAGLVLATAGCQTASFPRMPWSMTAKKDVAEVAPQCEGGACEIPSDGKDVMLTGGEDTPASLFAKLNQADYVEKHREQAEQAERVANIPDGPDSLFAPYR</sequence>
<evidence type="ECO:0000313" key="2">
    <source>
        <dbReference type="EMBL" id="TWU65830.1"/>
    </source>
</evidence>
<evidence type="ECO:0000256" key="1">
    <source>
        <dbReference type="SAM" id="MobiDB-lite"/>
    </source>
</evidence>
<proteinExistence type="predicted"/>
<dbReference type="RefSeq" id="WP_146412217.1">
    <property type="nucleotide sequence ID" value="NZ_SJPZ01000001.1"/>
</dbReference>
<dbReference type="OrthoDB" id="9884147at2"/>
<reference evidence="2 3" key="1">
    <citation type="submission" date="2019-02" db="EMBL/GenBank/DDBJ databases">
        <title>Deep-cultivation of Planctomycetes and their phenomic and genomic characterization uncovers novel biology.</title>
        <authorList>
            <person name="Wiegand S."/>
            <person name="Jogler M."/>
            <person name="Boedeker C."/>
            <person name="Pinto D."/>
            <person name="Vollmers J."/>
            <person name="Rivas-Marin E."/>
            <person name="Kohn T."/>
            <person name="Peeters S.H."/>
            <person name="Heuer A."/>
            <person name="Rast P."/>
            <person name="Oberbeckmann S."/>
            <person name="Bunk B."/>
            <person name="Jeske O."/>
            <person name="Meyerdierks A."/>
            <person name="Storesund J.E."/>
            <person name="Kallscheuer N."/>
            <person name="Luecker S."/>
            <person name="Lage O.M."/>
            <person name="Pohl T."/>
            <person name="Merkel B.J."/>
            <person name="Hornburger P."/>
            <person name="Mueller R.-W."/>
            <person name="Bruemmer F."/>
            <person name="Labrenz M."/>
            <person name="Spormann A.M."/>
            <person name="Op Den Camp H."/>
            <person name="Overmann J."/>
            <person name="Amann R."/>
            <person name="Jetten M.S.M."/>
            <person name="Mascher T."/>
            <person name="Medema M.H."/>
            <person name="Devos D.P."/>
            <person name="Kaster A.-K."/>
            <person name="Ovreas L."/>
            <person name="Rohde M."/>
            <person name="Galperin M.Y."/>
            <person name="Jogler C."/>
        </authorList>
    </citation>
    <scope>NUCLEOTIDE SEQUENCE [LARGE SCALE GENOMIC DNA]</scope>
    <source>
        <strain evidence="2 3">V7</strain>
    </source>
</reference>
<dbReference type="AlphaFoldDB" id="A0A5C6FWM6"/>
<dbReference type="PROSITE" id="PS51257">
    <property type="entry name" value="PROKAR_LIPOPROTEIN"/>
    <property type="match status" value="1"/>
</dbReference>
<comment type="caution">
    <text evidence="2">The sequence shown here is derived from an EMBL/GenBank/DDBJ whole genome shotgun (WGS) entry which is preliminary data.</text>
</comment>
<protein>
    <submittedName>
        <fullName evidence="2">Uncharacterized protein</fullName>
    </submittedName>
</protein>
<dbReference type="EMBL" id="SJPZ01000001">
    <property type="protein sequence ID" value="TWU65830.1"/>
    <property type="molecule type" value="Genomic_DNA"/>
</dbReference>
<feature type="compositionally biased region" description="Basic and acidic residues" evidence="1">
    <location>
        <begin position="90"/>
        <end position="99"/>
    </location>
</feature>
<feature type="region of interest" description="Disordered" evidence="1">
    <location>
        <begin position="90"/>
        <end position="116"/>
    </location>
</feature>
<evidence type="ECO:0000313" key="3">
    <source>
        <dbReference type="Proteomes" id="UP000316476"/>
    </source>
</evidence>
<organism evidence="2 3">
    <name type="scientific">Crateriforma conspicua</name>
    <dbReference type="NCBI Taxonomy" id="2527996"/>
    <lineage>
        <taxon>Bacteria</taxon>
        <taxon>Pseudomonadati</taxon>
        <taxon>Planctomycetota</taxon>
        <taxon>Planctomycetia</taxon>
        <taxon>Planctomycetales</taxon>
        <taxon>Planctomycetaceae</taxon>
        <taxon>Crateriforma</taxon>
    </lineage>
</organism>
<accession>A0A5C6FWM6</accession>
<gene>
    <name evidence="2" type="ORF">V7x_13830</name>
</gene>